<evidence type="ECO:0000256" key="2">
    <source>
        <dbReference type="ARBA" id="ARBA00023002"/>
    </source>
</evidence>
<dbReference type="InterPro" id="IPR016163">
    <property type="entry name" value="Ald_DH_C"/>
</dbReference>
<dbReference type="SUPFAM" id="SSF53720">
    <property type="entry name" value="ALDH-like"/>
    <property type="match status" value="1"/>
</dbReference>
<dbReference type="InterPro" id="IPR029510">
    <property type="entry name" value="Ald_DH_CS_GLU"/>
</dbReference>
<reference evidence="6 7" key="1">
    <citation type="journal article" date="2014" name="Int. J. Syst. Evol. Microbiol.">
        <title>Complete genome sequence of Corynebacterium casei LMG S-19264T (=DSM 44701T), isolated from a smear-ripened cheese.</title>
        <authorList>
            <consortium name="US DOE Joint Genome Institute (JGI-PGF)"/>
            <person name="Walter F."/>
            <person name="Albersmeier A."/>
            <person name="Kalinowski J."/>
            <person name="Ruckert C."/>
        </authorList>
    </citation>
    <scope>NUCLEOTIDE SEQUENCE [LARGE SCALE GENOMIC DNA]</scope>
    <source>
        <strain evidence="6 7">CGMCC 1.7286</strain>
    </source>
</reference>
<dbReference type="CDD" id="cd07112">
    <property type="entry name" value="ALDH_GABALDH-PuuC"/>
    <property type="match status" value="1"/>
</dbReference>
<keyword evidence="2 4" id="KW-0560">Oxidoreductase</keyword>
<dbReference type="GO" id="GO:0004030">
    <property type="term" value="F:aldehyde dehydrogenase [NAD(P)+] activity"/>
    <property type="evidence" value="ECO:0007669"/>
    <property type="project" value="UniProtKB-ARBA"/>
</dbReference>
<protein>
    <submittedName>
        <fullName evidence="6">Aldehyde dehydrogenase</fullName>
    </submittedName>
</protein>
<comment type="similarity">
    <text evidence="1 4">Belongs to the aldehyde dehydrogenase family.</text>
</comment>
<evidence type="ECO:0000256" key="1">
    <source>
        <dbReference type="ARBA" id="ARBA00009986"/>
    </source>
</evidence>
<keyword evidence="7" id="KW-1185">Reference proteome</keyword>
<dbReference type="AlphaFoldDB" id="A0A917ZEM5"/>
<dbReference type="FunFam" id="3.40.605.10:FF:000001">
    <property type="entry name" value="Aldehyde dehydrogenase 1"/>
    <property type="match status" value="1"/>
</dbReference>
<feature type="active site" evidence="3">
    <location>
        <position position="267"/>
    </location>
</feature>
<evidence type="ECO:0000256" key="3">
    <source>
        <dbReference type="PROSITE-ProRule" id="PRU10007"/>
    </source>
</evidence>
<name>A0A917ZEM5_9GAMM</name>
<dbReference type="Pfam" id="PF00171">
    <property type="entry name" value="Aldedh"/>
    <property type="match status" value="1"/>
</dbReference>
<sequence>MAKHNYDDWKALAGALTFRNQAWINGRFQDAQSGETFVCVNPATEATLAEVASCDSADVDIAVASARQTFDSGVWSERSPAERKQVLLKLAELLEQHQDEFALLDTLDMGKSISETSGLDIPSSIGCWRWTAEAVDKVYGEIAPTGNDALALMTREPIGVIGAIVPWNYPLMMATWKLAPALAAGNSVVLKPSEKSPLSALRLAELAQQAGLPDGVLNVLPGFGHTAGKALALHMDVDVLVFTGSTRVAGMLMEYAGQSNLKRVWLEAGGKSPNIVFDDCDDIKEAAANAAVAIFGNQGEVCIAASRLYLQKGIKDEFLAALAEAAKAFQPGDPLDPATTMGPMVDGTQLDTVNRYVQSGLDEGGELLIGGVRQHREGEGYFAQPTIITGANNDMTMVREEIFGPVLAVCEFETEEEAIRLANDSKYGLGASVWTSNLKRAHRVSRKIQSGMVWVNGWGDGDQTVAFGGVKGSGNGRDKSLHALEKYTELKTIWFRL</sequence>
<dbReference type="PROSITE" id="PS00687">
    <property type="entry name" value="ALDEHYDE_DEHYDR_GLU"/>
    <property type="match status" value="1"/>
</dbReference>
<evidence type="ECO:0000256" key="4">
    <source>
        <dbReference type="RuleBase" id="RU003345"/>
    </source>
</evidence>
<dbReference type="Gene3D" id="3.40.605.10">
    <property type="entry name" value="Aldehyde Dehydrogenase, Chain A, domain 1"/>
    <property type="match status" value="1"/>
</dbReference>
<dbReference type="InterPro" id="IPR016161">
    <property type="entry name" value="Ald_DH/histidinol_DH"/>
</dbReference>
<proteinExistence type="inferred from homology"/>
<comment type="caution">
    <text evidence="6">The sequence shown here is derived from an EMBL/GenBank/DDBJ whole genome shotgun (WGS) entry which is preliminary data.</text>
</comment>
<evidence type="ECO:0000259" key="5">
    <source>
        <dbReference type="Pfam" id="PF00171"/>
    </source>
</evidence>
<dbReference type="Proteomes" id="UP000599578">
    <property type="component" value="Unassembled WGS sequence"/>
</dbReference>
<dbReference type="EMBL" id="BMLT01000004">
    <property type="protein sequence ID" value="GGO81421.1"/>
    <property type="molecule type" value="Genomic_DNA"/>
</dbReference>
<evidence type="ECO:0000313" key="7">
    <source>
        <dbReference type="Proteomes" id="UP000599578"/>
    </source>
</evidence>
<dbReference type="InterPro" id="IPR015590">
    <property type="entry name" value="Aldehyde_DH_dom"/>
</dbReference>
<dbReference type="PROSITE" id="PS00070">
    <property type="entry name" value="ALDEHYDE_DEHYDR_CYS"/>
    <property type="match status" value="1"/>
</dbReference>
<organism evidence="6 7">
    <name type="scientific">Marinobacterium nitratireducens</name>
    <dbReference type="NCBI Taxonomy" id="518897"/>
    <lineage>
        <taxon>Bacteria</taxon>
        <taxon>Pseudomonadati</taxon>
        <taxon>Pseudomonadota</taxon>
        <taxon>Gammaproteobacteria</taxon>
        <taxon>Oceanospirillales</taxon>
        <taxon>Oceanospirillaceae</taxon>
        <taxon>Marinobacterium</taxon>
    </lineage>
</organism>
<dbReference type="InterPro" id="IPR016160">
    <property type="entry name" value="Ald_DH_CS_CYS"/>
</dbReference>
<feature type="domain" description="Aldehyde dehydrogenase" evidence="5">
    <location>
        <begin position="29"/>
        <end position="493"/>
    </location>
</feature>
<dbReference type="InterPro" id="IPR016162">
    <property type="entry name" value="Ald_DH_N"/>
</dbReference>
<evidence type="ECO:0000313" key="6">
    <source>
        <dbReference type="EMBL" id="GGO81421.1"/>
    </source>
</evidence>
<dbReference type="PANTHER" id="PTHR11699">
    <property type="entry name" value="ALDEHYDE DEHYDROGENASE-RELATED"/>
    <property type="match status" value="1"/>
</dbReference>
<gene>
    <name evidence="6" type="ORF">GCM10011348_20420</name>
</gene>
<dbReference type="Gene3D" id="3.40.309.10">
    <property type="entry name" value="Aldehyde Dehydrogenase, Chain A, domain 2"/>
    <property type="match status" value="1"/>
</dbReference>
<dbReference type="FunFam" id="3.40.309.10:FF:000012">
    <property type="entry name" value="Betaine aldehyde dehydrogenase"/>
    <property type="match status" value="1"/>
</dbReference>
<dbReference type="RefSeq" id="WP_188860480.1">
    <property type="nucleotide sequence ID" value="NZ_BMLT01000004.1"/>
</dbReference>
<accession>A0A917ZEM5</accession>